<dbReference type="PATRIC" id="fig|1121022.4.peg.2267"/>
<protein>
    <recommendedName>
        <fullName evidence="1">NADPH-dependent FMN reductase-like domain-containing protein</fullName>
    </recommendedName>
</protein>
<name>V4PRS1_9CAUL</name>
<dbReference type="GO" id="GO:0010181">
    <property type="term" value="F:FMN binding"/>
    <property type="evidence" value="ECO:0007669"/>
    <property type="project" value="TreeGrafter"/>
</dbReference>
<feature type="domain" description="NADPH-dependent FMN reductase-like" evidence="1">
    <location>
        <begin position="7"/>
        <end position="155"/>
    </location>
</feature>
<dbReference type="OrthoDB" id="9812295at2"/>
<dbReference type="Pfam" id="PF03358">
    <property type="entry name" value="FMN_red"/>
    <property type="match status" value="1"/>
</dbReference>
<dbReference type="GO" id="GO:0005829">
    <property type="term" value="C:cytosol"/>
    <property type="evidence" value="ECO:0007669"/>
    <property type="project" value="TreeGrafter"/>
</dbReference>
<dbReference type="SUPFAM" id="SSF52218">
    <property type="entry name" value="Flavoproteins"/>
    <property type="match status" value="1"/>
</dbReference>
<dbReference type="GO" id="GO:0016491">
    <property type="term" value="F:oxidoreductase activity"/>
    <property type="evidence" value="ECO:0007669"/>
    <property type="project" value="InterPro"/>
</dbReference>
<evidence type="ECO:0000313" key="3">
    <source>
        <dbReference type="Proteomes" id="UP000017837"/>
    </source>
</evidence>
<sequence>MSHKPYIVGFGGTTRPRSTSEKLVAAVLAEAQAQGARTELFGGEALAALPHYAPEHPNRTDGQSAFLEAIRKADGIVIGTPAYHGGVSALVKNAIDLIADLQSDSRVFLDGRPVGIVVAAGGWQGAGATLSAMRDIVHALRGWPTPIGVAAVSSAVFDADGQLRDDALARSITSQAHQLTSFVRAQIVNETA</sequence>
<comment type="caution">
    <text evidence="2">The sequence shown here is derived from an EMBL/GenBank/DDBJ whole genome shotgun (WGS) entry which is preliminary data.</text>
</comment>
<proteinExistence type="predicted"/>
<dbReference type="EMBL" id="AWGB01000020">
    <property type="protein sequence ID" value="ESQ91011.1"/>
    <property type="molecule type" value="Genomic_DNA"/>
</dbReference>
<dbReference type="Gene3D" id="3.40.50.360">
    <property type="match status" value="1"/>
</dbReference>
<dbReference type="RefSeq" id="WP_018082702.1">
    <property type="nucleotide sequence ID" value="NZ_AQWM01000017.1"/>
</dbReference>
<dbReference type="STRING" id="1121022.GCA_000376105_03035"/>
<organism evidence="2 3">
    <name type="scientific">Asticcacaulis benevestitus DSM 16100 = ATCC BAA-896</name>
    <dbReference type="NCBI Taxonomy" id="1121022"/>
    <lineage>
        <taxon>Bacteria</taxon>
        <taxon>Pseudomonadati</taxon>
        <taxon>Pseudomonadota</taxon>
        <taxon>Alphaproteobacteria</taxon>
        <taxon>Caulobacterales</taxon>
        <taxon>Caulobacteraceae</taxon>
        <taxon>Asticcacaulis</taxon>
    </lineage>
</organism>
<dbReference type="InterPro" id="IPR050712">
    <property type="entry name" value="NAD(P)H-dep_reductase"/>
</dbReference>
<keyword evidence="3" id="KW-1185">Reference proteome</keyword>
<evidence type="ECO:0000259" key="1">
    <source>
        <dbReference type="Pfam" id="PF03358"/>
    </source>
</evidence>
<dbReference type="eggNOG" id="COG0431">
    <property type="taxonomic scope" value="Bacteria"/>
</dbReference>
<gene>
    <name evidence="2" type="ORF">ABENE_11205</name>
</gene>
<dbReference type="Proteomes" id="UP000017837">
    <property type="component" value="Unassembled WGS sequence"/>
</dbReference>
<dbReference type="PANTHER" id="PTHR30543">
    <property type="entry name" value="CHROMATE REDUCTASE"/>
    <property type="match status" value="1"/>
</dbReference>
<dbReference type="PANTHER" id="PTHR30543:SF21">
    <property type="entry name" value="NAD(P)H-DEPENDENT FMN REDUCTASE LOT6"/>
    <property type="match status" value="1"/>
</dbReference>
<dbReference type="InterPro" id="IPR029039">
    <property type="entry name" value="Flavoprotein-like_sf"/>
</dbReference>
<dbReference type="InterPro" id="IPR005025">
    <property type="entry name" value="FMN_Rdtase-like_dom"/>
</dbReference>
<reference evidence="2 3" key="1">
    <citation type="journal article" date="2014" name="Nature">
        <title>Sequential evolution of bacterial morphology by co-option of a developmental regulator.</title>
        <authorList>
            <person name="Jiang C."/>
            <person name="Brown P.J."/>
            <person name="Ducret A."/>
            <person name="Brun Y.V."/>
        </authorList>
    </citation>
    <scope>NUCLEOTIDE SEQUENCE [LARGE SCALE GENOMIC DNA]</scope>
    <source>
        <strain evidence="2 3">DSM 16100</strain>
    </source>
</reference>
<dbReference type="AlphaFoldDB" id="V4PRS1"/>
<evidence type="ECO:0000313" key="2">
    <source>
        <dbReference type="EMBL" id="ESQ91011.1"/>
    </source>
</evidence>
<accession>V4PRS1</accession>